<dbReference type="OrthoDB" id="6147534at2759"/>
<feature type="compositionally biased region" description="Basic residues" evidence="1">
    <location>
        <begin position="1"/>
        <end position="19"/>
    </location>
</feature>
<keyword evidence="3" id="KW-1185">Reference proteome</keyword>
<dbReference type="GO" id="GO:0006355">
    <property type="term" value="P:regulation of DNA-templated transcription"/>
    <property type="evidence" value="ECO:0007669"/>
    <property type="project" value="InterPro"/>
</dbReference>
<dbReference type="SUPFAM" id="SSF57716">
    <property type="entry name" value="Glucocorticoid receptor-like (DNA-binding domain)"/>
    <property type="match status" value="1"/>
</dbReference>
<feature type="compositionally biased region" description="Polar residues" evidence="1">
    <location>
        <begin position="251"/>
        <end position="261"/>
    </location>
</feature>
<dbReference type="InterPro" id="IPR000679">
    <property type="entry name" value="Znf_GATA"/>
</dbReference>
<feature type="compositionally biased region" description="Low complexity" evidence="1">
    <location>
        <begin position="167"/>
        <end position="190"/>
    </location>
</feature>
<dbReference type="CDD" id="cd00202">
    <property type="entry name" value="ZnF_GATA"/>
    <property type="match status" value="1"/>
</dbReference>
<gene>
    <name evidence="2" type="ORF">PACLA_8A040642</name>
</gene>
<feature type="compositionally biased region" description="Low complexity" evidence="1">
    <location>
        <begin position="348"/>
        <end position="359"/>
    </location>
</feature>
<evidence type="ECO:0000256" key="1">
    <source>
        <dbReference type="SAM" id="MobiDB-lite"/>
    </source>
</evidence>
<dbReference type="Proteomes" id="UP001152795">
    <property type="component" value="Unassembled WGS sequence"/>
</dbReference>
<comment type="caution">
    <text evidence="2">The sequence shown here is derived from an EMBL/GenBank/DDBJ whole genome shotgun (WGS) entry which is preliminary data.</text>
</comment>
<organism evidence="2 3">
    <name type="scientific">Paramuricea clavata</name>
    <name type="common">Red gorgonian</name>
    <name type="synonym">Violescent sea-whip</name>
    <dbReference type="NCBI Taxonomy" id="317549"/>
    <lineage>
        <taxon>Eukaryota</taxon>
        <taxon>Metazoa</taxon>
        <taxon>Cnidaria</taxon>
        <taxon>Anthozoa</taxon>
        <taxon>Octocorallia</taxon>
        <taxon>Malacalcyonacea</taxon>
        <taxon>Plexauridae</taxon>
        <taxon>Paramuricea</taxon>
    </lineage>
</organism>
<feature type="region of interest" description="Disordered" evidence="1">
    <location>
        <begin position="340"/>
        <end position="362"/>
    </location>
</feature>
<dbReference type="SMART" id="SM00401">
    <property type="entry name" value="ZnF_GATA"/>
    <property type="match status" value="1"/>
</dbReference>
<dbReference type="Pfam" id="PF00320">
    <property type="entry name" value="GATA"/>
    <property type="match status" value="1"/>
</dbReference>
<feature type="compositionally biased region" description="Low complexity" evidence="1">
    <location>
        <begin position="129"/>
        <end position="138"/>
    </location>
</feature>
<sequence length="662" mass="74453">MSSRPHRRRRHNVLRRRNITRSTKTSSSEFVELSSCSEDDEYHSEDSDKDFSLYCCRHCYSGKSKSWHHGGYERLILCSPCLEYFKKYGVMRKIEGTRDPPPHMFKGMLGKENEVDYFINGKQLRSRRSTPNTSSSLRYGRTKACSPVDAVAARDSPLPGRKLTRLSKPGSPSGASTGSNTSSSGSNKTTQANKRRRTKRTTDSAVENTLPPKRKKSVTRESDDELETDQSERNSSPMAEQEATPLEGDVTSLSSRTSTNEEACLSPSPESLDDPEREFKMGKFPARHVPDGRTSARTGLPFMAYKKPEAAAVNSKESGERILKDKKLQNEDLAMRAQRIQKQESKSSSECITSSSTMSQQEEHRKYMSRATRYPYPGIPGPHGAIMAHMPVSLHGDMPMLPWLRPGAMKDFESWYSPHKAASLTRGNPNLPPTILHSPTILDRNSPLHKDAGILLPAGHLPGVPPPVGTDPITGLHHSHSHFHTHYHVHPDNQPRSPSIGLEPNLLWRNPQHEMWLHPNAGIPTGHPHMGLPAGHPRHFFTPADDIASVSPYFHGLYPPSRELQLQHELMMSQGLKIEHGYPFYPPLFSREQIMRYARPQGSRIENELRRLETGDESSVSLLHRSDPRVMRNPALKNLENGVFRPSSKIHETTIIDLSKID</sequence>
<proteinExistence type="predicted"/>
<feature type="region of interest" description="Disordered" evidence="1">
    <location>
        <begin position="121"/>
        <end position="277"/>
    </location>
</feature>
<evidence type="ECO:0000313" key="3">
    <source>
        <dbReference type="Proteomes" id="UP001152795"/>
    </source>
</evidence>
<reference evidence="2" key="1">
    <citation type="submission" date="2020-04" db="EMBL/GenBank/DDBJ databases">
        <authorList>
            <person name="Alioto T."/>
            <person name="Alioto T."/>
            <person name="Gomez Garrido J."/>
        </authorList>
    </citation>
    <scope>NUCLEOTIDE SEQUENCE</scope>
    <source>
        <strain evidence="2">A484AB</strain>
    </source>
</reference>
<dbReference type="AlphaFoldDB" id="A0A7D9JJQ4"/>
<dbReference type="GO" id="GO:0043565">
    <property type="term" value="F:sequence-specific DNA binding"/>
    <property type="evidence" value="ECO:0007669"/>
    <property type="project" value="InterPro"/>
</dbReference>
<feature type="region of interest" description="Disordered" evidence="1">
    <location>
        <begin position="1"/>
        <end position="26"/>
    </location>
</feature>
<name>A0A7D9JJQ4_PARCT</name>
<accession>A0A7D9JJQ4</accession>
<evidence type="ECO:0000313" key="2">
    <source>
        <dbReference type="EMBL" id="CAB4031001.1"/>
    </source>
</evidence>
<dbReference type="EMBL" id="CACRXK020017286">
    <property type="protein sequence ID" value="CAB4031001.1"/>
    <property type="molecule type" value="Genomic_DNA"/>
</dbReference>
<protein>
    <submittedName>
        <fullName evidence="2">Arginine-glutamic acid dipeptide repeats -like</fullName>
    </submittedName>
</protein>